<evidence type="ECO:0000313" key="4">
    <source>
        <dbReference type="Proteomes" id="UP000822688"/>
    </source>
</evidence>
<evidence type="ECO:0000313" key="3">
    <source>
        <dbReference type="EMBL" id="KAG0591357.1"/>
    </source>
</evidence>
<feature type="chain" id="PRO_5035947755" description="Bulb-type lectin domain-containing protein" evidence="1">
    <location>
        <begin position="23"/>
        <end position="218"/>
    </location>
</feature>
<dbReference type="Proteomes" id="UP000822688">
    <property type="component" value="Chromosome 1"/>
</dbReference>
<dbReference type="Gene3D" id="2.90.10.10">
    <property type="entry name" value="Bulb-type lectin domain"/>
    <property type="match status" value="1"/>
</dbReference>
<evidence type="ECO:0000259" key="2">
    <source>
        <dbReference type="PROSITE" id="PS50927"/>
    </source>
</evidence>
<evidence type="ECO:0000256" key="1">
    <source>
        <dbReference type="SAM" id="SignalP"/>
    </source>
</evidence>
<organism evidence="3 4">
    <name type="scientific">Ceratodon purpureus</name>
    <name type="common">Fire moss</name>
    <name type="synonym">Dicranum purpureum</name>
    <dbReference type="NCBI Taxonomy" id="3225"/>
    <lineage>
        <taxon>Eukaryota</taxon>
        <taxon>Viridiplantae</taxon>
        <taxon>Streptophyta</taxon>
        <taxon>Embryophyta</taxon>
        <taxon>Bryophyta</taxon>
        <taxon>Bryophytina</taxon>
        <taxon>Bryopsida</taxon>
        <taxon>Dicranidae</taxon>
        <taxon>Pseudoditrichales</taxon>
        <taxon>Ditrichaceae</taxon>
        <taxon>Ceratodon</taxon>
    </lineage>
</organism>
<dbReference type="EMBL" id="CM026421">
    <property type="protein sequence ID" value="KAG0591357.1"/>
    <property type="molecule type" value="Genomic_DNA"/>
</dbReference>
<feature type="domain" description="Bulb-type lectin" evidence="2">
    <location>
        <begin position="56"/>
        <end position="183"/>
    </location>
</feature>
<dbReference type="PROSITE" id="PS50927">
    <property type="entry name" value="BULB_LECTIN"/>
    <property type="match status" value="1"/>
</dbReference>
<accession>A0A8T0J6U9</accession>
<comment type="caution">
    <text evidence="3">The sequence shown here is derived from an EMBL/GenBank/DDBJ whole genome shotgun (WGS) entry which is preliminary data.</text>
</comment>
<keyword evidence="4" id="KW-1185">Reference proteome</keyword>
<proteinExistence type="predicted"/>
<protein>
    <recommendedName>
        <fullName evidence="2">Bulb-type lectin domain-containing protein</fullName>
    </recommendedName>
</protein>
<dbReference type="InterPro" id="IPR001480">
    <property type="entry name" value="Bulb-type_lectin_dom"/>
</dbReference>
<name>A0A8T0J6U9_CERPU</name>
<dbReference type="AlphaFoldDB" id="A0A8T0J6U9"/>
<keyword evidence="1" id="KW-0732">Signal</keyword>
<sequence>MKSFLLLVGVLLQSFCFLTASGQPNFDNDYSLGNSTYTDIPIVPFGGYAGFNSILVSNLTYCALVTRNSDVSSGQGPICYLEVNSIELVNRTHYWTKPCPATPQQLAPGSASWCQFEFTQDGNLLLKSGLTNVSVANGTVLWSSNTSGLGATSLALLDSDPASGPGNLVLYNANKEILWSAIGNSSASEEYHCSYENYPTLAPAPAPSPSAGRKLLQH</sequence>
<gene>
    <name evidence="3" type="ORF">KC19_1G169700</name>
</gene>
<dbReference type="SUPFAM" id="SSF51110">
    <property type="entry name" value="alpha-D-mannose-specific plant lectins"/>
    <property type="match status" value="1"/>
</dbReference>
<reference evidence="3" key="1">
    <citation type="submission" date="2020-06" db="EMBL/GenBank/DDBJ databases">
        <title>WGS assembly of Ceratodon purpureus strain R40.</title>
        <authorList>
            <person name="Carey S.B."/>
            <person name="Jenkins J."/>
            <person name="Shu S."/>
            <person name="Lovell J.T."/>
            <person name="Sreedasyam A."/>
            <person name="Maumus F."/>
            <person name="Tiley G.P."/>
            <person name="Fernandez-Pozo N."/>
            <person name="Barry K."/>
            <person name="Chen C."/>
            <person name="Wang M."/>
            <person name="Lipzen A."/>
            <person name="Daum C."/>
            <person name="Saski C.A."/>
            <person name="Payton A.C."/>
            <person name="Mcbreen J.C."/>
            <person name="Conrad R.E."/>
            <person name="Kollar L.M."/>
            <person name="Olsson S."/>
            <person name="Huttunen S."/>
            <person name="Landis J.B."/>
            <person name="Wickett N.J."/>
            <person name="Johnson M.G."/>
            <person name="Rensing S.A."/>
            <person name="Grimwood J."/>
            <person name="Schmutz J."/>
            <person name="Mcdaniel S.F."/>
        </authorList>
    </citation>
    <scope>NUCLEOTIDE SEQUENCE</scope>
    <source>
        <strain evidence="3">R40</strain>
    </source>
</reference>
<feature type="signal peptide" evidence="1">
    <location>
        <begin position="1"/>
        <end position="22"/>
    </location>
</feature>
<dbReference type="InterPro" id="IPR036426">
    <property type="entry name" value="Bulb-type_lectin_dom_sf"/>
</dbReference>